<dbReference type="Pfam" id="PF00534">
    <property type="entry name" value="Glycos_transf_1"/>
    <property type="match status" value="1"/>
</dbReference>
<protein>
    <submittedName>
        <fullName evidence="3">Glycosyltransferase</fullName>
    </submittedName>
</protein>
<feature type="domain" description="Glycosyl transferase family 1" evidence="1">
    <location>
        <begin position="196"/>
        <end position="333"/>
    </location>
</feature>
<evidence type="ECO:0000259" key="2">
    <source>
        <dbReference type="Pfam" id="PF13579"/>
    </source>
</evidence>
<dbReference type="PANTHER" id="PTHR45947">
    <property type="entry name" value="SULFOQUINOVOSYL TRANSFERASE SQD2"/>
    <property type="match status" value="1"/>
</dbReference>
<evidence type="ECO:0000313" key="3">
    <source>
        <dbReference type="EMBL" id="KKW47239.1"/>
    </source>
</evidence>
<gene>
    <name evidence="3" type="ORF">UY98_C0017G0011</name>
</gene>
<organism evidence="3 4">
    <name type="scientific">Candidatus Kaiserbacteria bacterium GW2011_GWA2_58_9</name>
    <dbReference type="NCBI Taxonomy" id="1618672"/>
    <lineage>
        <taxon>Bacteria</taxon>
        <taxon>Candidatus Kaiseribacteriota</taxon>
    </lineage>
</organism>
<dbReference type="InterPro" id="IPR028098">
    <property type="entry name" value="Glyco_trans_4-like_N"/>
</dbReference>
<dbReference type="EMBL" id="LCSD01000017">
    <property type="protein sequence ID" value="KKW47239.1"/>
    <property type="molecule type" value="Genomic_DNA"/>
</dbReference>
<dbReference type="SUPFAM" id="SSF53756">
    <property type="entry name" value="UDP-Glycosyltransferase/glycogen phosphorylase"/>
    <property type="match status" value="1"/>
</dbReference>
<dbReference type="GO" id="GO:0016757">
    <property type="term" value="F:glycosyltransferase activity"/>
    <property type="evidence" value="ECO:0007669"/>
    <property type="project" value="InterPro"/>
</dbReference>
<accession>A0A0G2BMW6</accession>
<keyword evidence="3" id="KW-0808">Transferase</keyword>
<dbReference type="InterPro" id="IPR001296">
    <property type="entry name" value="Glyco_trans_1"/>
</dbReference>
<reference evidence="3 4" key="1">
    <citation type="journal article" date="2015" name="Nature">
        <title>rRNA introns, odd ribosomes, and small enigmatic genomes across a large radiation of phyla.</title>
        <authorList>
            <person name="Brown C.T."/>
            <person name="Hug L.A."/>
            <person name="Thomas B.C."/>
            <person name="Sharon I."/>
            <person name="Castelle C.J."/>
            <person name="Singh A."/>
            <person name="Wilkins M.J."/>
            <person name="Williams K.H."/>
            <person name="Banfield J.F."/>
        </authorList>
    </citation>
    <scope>NUCLEOTIDE SEQUENCE [LARGE SCALE GENOMIC DNA]</scope>
</reference>
<dbReference type="Gene3D" id="3.40.50.2000">
    <property type="entry name" value="Glycogen Phosphorylase B"/>
    <property type="match status" value="2"/>
</dbReference>
<feature type="domain" description="Glycosyltransferase subfamily 4-like N-terminal" evidence="2">
    <location>
        <begin position="46"/>
        <end position="161"/>
    </location>
</feature>
<proteinExistence type="predicted"/>
<comment type="caution">
    <text evidence="3">The sequence shown here is derived from an EMBL/GenBank/DDBJ whole genome shotgun (WGS) entry which is preliminary data.</text>
</comment>
<dbReference type="InterPro" id="IPR050194">
    <property type="entry name" value="Glycosyltransferase_grp1"/>
</dbReference>
<evidence type="ECO:0000259" key="1">
    <source>
        <dbReference type="Pfam" id="PF00534"/>
    </source>
</evidence>
<dbReference type="Proteomes" id="UP000034789">
    <property type="component" value="Unassembled WGS sequence"/>
</dbReference>
<evidence type="ECO:0000313" key="4">
    <source>
        <dbReference type="Proteomes" id="UP000034789"/>
    </source>
</evidence>
<sequence>MKVLQISSDRSERGILFPGTSAFERQEAYASAFGNLDIVGFSLKSDGAKFVDVGQLRIHPTNSASKLLWGLDALRIAKTLPRPDIVSVQDPFETGLVGWRIARRFGVPLHVQVHTDFLSPEYARLSLLNRFRVYVAGFVLRRAARIRVVSRRIKDSLEARSSKLEASVTVLPIFADTSRSSVSRSDLSVRFSRFKTKLLVVSRLEPEKNVALALGAFAEAAAADACLIIVGSGSQKNSLQHFAKRLNVGSRVFFEGARDSALYYALADLVLVPSKYEGYGLVIVEALAAGKPVLSTEVGVAREAGAIVAPPEKFVDALAAWFKGGPRAGELKNYPYQSFEEYVRAYCDDVSATDQASRAVS</sequence>
<name>A0A0G2BMW6_9BACT</name>
<dbReference type="AlphaFoldDB" id="A0A0G2BMW6"/>
<dbReference type="PANTHER" id="PTHR45947:SF3">
    <property type="entry name" value="SULFOQUINOVOSYL TRANSFERASE SQD2"/>
    <property type="match status" value="1"/>
</dbReference>
<dbReference type="Pfam" id="PF13579">
    <property type="entry name" value="Glyco_trans_4_4"/>
    <property type="match status" value="1"/>
</dbReference>